<dbReference type="AlphaFoldDB" id="A0ABD4T6C2"/>
<organism evidence="8 9">
    <name type="scientific">Lyngbya confervoides BDU141951</name>
    <dbReference type="NCBI Taxonomy" id="1574623"/>
    <lineage>
        <taxon>Bacteria</taxon>
        <taxon>Bacillati</taxon>
        <taxon>Cyanobacteriota</taxon>
        <taxon>Cyanophyceae</taxon>
        <taxon>Oscillatoriophycideae</taxon>
        <taxon>Oscillatoriales</taxon>
        <taxon>Microcoleaceae</taxon>
        <taxon>Lyngbya</taxon>
    </lineage>
</organism>
<feature type="region of interest" description="Disordered" evidence="4">
    <location>
        <begin position="392"/>
        <end position="414"/>
    </location>
</feature>
<dbReference type="PANTHER" id="PTHR32347">
    <property type="entry name" value="EFFLUX SYSTEM COMPONENT YKNX-RELATED"/>
    <property type="match status" value="1"/>
</dbReference>
<evidence type="ECO:0000313" key="9">
    <source>
        <dbReference type="Proteomes" id="UP000031561"/>
    </source>
</evidence>
<dbReference type="PANTHER" id="PTHR32347:SF23">
    <property type="entry name" value="BLL5650 PROTEIN"/>
    <property type="match status" value="1"/>
</dbReference>
<dbReference type="EMBL" id="JTHE03000079">
    <property type="protein sequence ID" value="MCM1983785.1"/>
    <property type="molecule type" value="Genomic_DNA"/>
</dbReference>
<feature type="domain" description="CusB-like beta-barrel" evidence="7">
    <location>
        <begin position="323"/>
        <end position="402"/>
    </location>
</feature>
<dbReference type="RefSeq" id="WP_166275341.1">
    <property type="nucleotide sequence ID" value="NZ_JTHE03000079.1"/>
</dbReference>
<comment type="caution">
    <text evidence="8">The sequence shown here is derived from an EMBL/GenBank/DDBJ whole genome shotgun (WGS) entry which is preliminary data.</text>
</comment>
<name>A0ABD4T6C2_9CYAN</name>
<dbReference type="Pfam" id="PF25954">
    <property type="entry name" value="Beta-barrel_RND_2"/>
    <property type="match status" value="1"/>
</dbReference>
<feature type="domain" description="Multidrug resistance protein MdtA-like alpha-helical hairpin" evidence="5">
    <location>
        <begin position="153"/>
        <end position="219"/>
    </location>
</feature>
<dbReference type="InterPro" id="IPR058624">
    <property type="entry name" value="MdtA-like_HH"/>
</dbReference>
<evidence type="ECO:0000259" key="6">
    <source>
        <dbReference type="Pfam" id="PF25917"/>
    </source>
</evidence>
<evidence type="ECO:0000256" key="2">
    <source>
        <dbReference type="ARBA" id="ARBA00023054"/>
    </source>
</evidence>
<gene>
    <name evidence="8" type="ORF">QQ91_0013255</name>
</gene>
<keyword evidence="9" id="KW-1185">Reference proteome</keyword>
<evidence type="ECO:0000313" key="8">
    <source>
        <dbReference type="EMBL" id="MCM1983785.1"/>
    </source>
</evidence>
<dbReference type="Gene3D" id="1.10.287.470">
    <property type="entry name" value="Helix hairpin bin"/>
    <property type="match status" value="1"/>
</dbReference>
<accession>A0ABD4T6C2</accession>
<reference evidence="8 9" key="1">
    <citation type="journal article" date="2015" name="Genome Announc.">
        <title>Draft Genome Sequence of Filamentous Marine Cyanobacterium Lyngbya confervoides Strain BDU141951.</title>
        <authorList>
            <person name="Chandrababunaidu M.M."/>
            <person name="Sen D."/>
            <person name="Tripathy S."/>
        </authorList>
    </citation>
    <scope>NUCLEOTIDE SEQUENCE [LARGE SCALE GENOMIC DNA]</scope>
    <source>
        <strain evidence="8 9">BDU141951</strain>
    </source>
</reference>
<evidence type="ECO:0000256" key="4">
    <source>
        <dbReference type="SAM" id="MobiDB-lite"/>
    </source>
</evidence>
<feature type="coiled-coil region" evidence="3">
    <location>
        <begin position="244"/>
        <end position="278"/>
    </location>
</feature>
<dbReference type="SUPFAM" id="SSF111369">
    <property type="entry name" value="HlyD-like secretion proteins"/>
    <property type="match status" value="3"/>
</dbReference>
<keyword evidence="2 3" id="KW-0175">Coiled coil</keyword>
<evidence type="ECO:0000256" key="1">
    <source>
        <dbReference type="ARBA" id="ARBA00004196"/>
    </source>
</evidence>
<protein>
    <submittedName>
        <fullName evidence="8">HlyD family efflux transporter periplasmic adaptor subunit</fullName>
    </submittedName>
</protein>
<evidence type="ECO:0000259" key="5">
    <source>
        <dbReference type="Pfam" id="PF25876"/>
    </source>
</evidence>
<dbReference type="InterPro" id="IPR050465">
    <property type="entry name" value="UPF0194_transport"/>
</dbReference>
<evidence type="ECO:0000256" key="3">
    <source>
        <dbReference type="SAM" id="Coils"/>
    </source>
</evidence>
<feature type="domain" description="Multidrug resistance protein MdtA-like barrel-sandwich hybrid" evidence="6">
    <location>
        <begin position="56"/>
        <end position="313"/>
    </location>
</feature>
<dbReference type="GO" id="GO:0030313">
    <property type="term" value="C:cell envelope"/>
    <property type="evidence" value="ECO:0007669"/>
    <property type="project" value="UniProtKB-SubCell"/>
</dbReference>
<comment type="subcellular location">
    <subcellularLocation>
        <location evidence="1">Cell envelope</location>
    </subcellularLocation>
</comment>
<dbReference type="Gene3D" id="2.40.30.170">
    <property type="match status" value="1"/>
</dbReference>
<dbReference type="InterPro" id="IPR058625">
    <property type="entry name" value="MdtA-like_BSH"/>
</dbReference>
<dbReference type="PRINTS" id="PR01490">
    <property type="entry name" value="RTXTOXIND"/>
</dbReference>
<feature type="coiled-coil region" evidence="3">
    <location>
        <begin position="140"/>
        <end position="181"/>
    </location>
</feature>
<dbReference type="Pfam" id="PF25876">
    <property type="entry name" value="HH_MFP_RND"/>
    <property type="match status" value="1"/>
</dbReference>
<evidence type="ECO:0000259" key="7">
    <source>
        <dbReference type="Pfam" id="PF25954"/>
    </source>
</evidence>
<dbReference type="Gene3D" id="2.40.50.100">
    <property type="match status" value="1"/>
</dbReference>
<proteinExistence type="predicted"/>
<dbReference type="Pfam" id="PF25917">
    <property type="entry name" value="BSH_RND"/>
    <property type="match status" value="1"/>
</dbReference>
<sequence>MTEAPTPKRSLPKPLRIGLPILIVVAIAAGVARQLLQQPQEPGLQLSGRIEGYETDVGAKVGGKIESIAVREGDRVRSGQVIARLEDEELRAALTGAMARIAAAQQQVSQAFLQLGVIDTQIAEAKLAQQQAQDDTAGRMNAAKAAVAAAQAQLAQAQAQVKQLQAELNLAQADRDRFATLVREGAVSQQRFDQAQTQYESLRELLQARQAAVTTAQEQVNVAQGNLTQSGASQLNPEIRAAQVQRLQTQLAQAQAQLRSAQAEVETARSYRRELEARLRNLDILSPIAGIVLTRTTEPGEVIAAGKTVLTVVNLDEVYLRGFIPEKNVGEVRVGQAAQVYLDSDPHRPLAAQVSAIDTEASFTPENIYFRDDRVTQVFGLKLQIENPNGLAKPGMPADARILPEASSPSPREG</sequence>
<dbReference type="Proteomes" id="UP000031561">
    <property type="component" value="Unassembled WGS sequence"/>
</dbReference>
<dbReference type="InterPro" id="IPR058792">
    <property type="entry name" value="Beta-barrel_RND_2"/>
</dbReference>